<dbReference type="EMBL" id="JACHHT010000003">
    <property type="protein sequence ID" value="MBB6523264.1"/>
    <property type="molecule type" value="Genomic_DNA"/>
</dbReference>
<dbReference type="InParanoid" id="A0A7X0MYN1"/>
<organism evidence="2 3">
    <name type="scientific">Pseudoteredinibacter isoporae</name>
    <dbReference type="NCBI Taxonomy" id="570281"/>
    <lineage>
        <taxon>Bacteria</taxon>
        <taxon>Pseudomonadati</taxon>
        <taxon>Pseudomonadota</taxon>
        <taxon>Gammaproteobacteria</taxon>
        <taxon>Cellvibrionales</taxon>
        <taxon>Cellvibrionaceae</taxon>
        <taxon>Pseudoteredinibacter</taxon>
    </lineage>
</organism>
<accession>A0A7X0MYN1</accession>
<proteinExistence type="predicted"/>
<comment type="caution">
    <text evidence="2">The sequence shown here is derived from an EMBL/GenBank/DDBJ whole genome shotgun (WGS) entry which is preliminary data.</text>
</comment>
<keyword evidence="1" id="KW-0732">Signal</keyword>
<dbReference type="RefSeq" id="WP_166843640.1">
    <property type="nucleotide sequence ID" value="NZ_JAAONY010000003.1"/>
</dbReference>
<feature type="signal peptide" evidence="1">
    <location>
        <begin position="1"/>
        <end position="27"/>
    </location>
</feature>
<sequence length="293" mass="32074">MKFIEISTIKKLMLCGASMLLSGISLAEGNLENPAKDAIESGISAISGWHCTASEIEIEVDGKSYGKAGMGTIRTDTESRCGHTNSGFSLLFNYGALPDGEHTLVAKVDGEIWMERTFSTIRPGSDTDFVPDSDHTEYAIDFPKPGDALELKWQSSKQSFTVSRAFRDLINPGKMVATFNRTFFGHARGYDPSRPDRQFGELDVTEFKLNISETAFAMSRVGTILGDCDYNGDITFFFNKVTSQGTFSCSGSSGTYSAEVFVNANEGYYIGRFDMTPTGSEQSTRDFHMALAP</sequence>
<keyword evidence="3" id="KW-1185">Reference proteome</keyword>
<evidence type="ECO:0000313" key="2">
    <source>
        <dbReference type="EMBL" id="MBB6523264.1"/>
    </source>
</evidence>
<name>A0A7X0MYN1_9GAMM</name>
<evidence type="ECO:0000256" key="1">
    <source>
        <dbReference type="SAM" id="SignalP"/>
    </source>
</evidence>
<reference evidence="2 3" key="1">
    <citation type="submission" date="2020-08" db="EMBL/GenBank/DDBJ databases">
        <title>Genomic Encyclopedia of Type Strains, Phase IV (KMG-IV): sequencing the most valuable type-strain genomes for metagenomic binning, comparative biology and taxonomic classification.</title>
        <authorList>
            <person name="Goeker M."/>
        </authorList>
    </citation>
    <scope>NUCLEOTIDE SEQUENCE [LARGE SCALE GENOMIC DNA]</scope>
    <source>
        <strain evidence="2 3">DSM 22368</strain>
    </source>
</reference>
<evidence type="ECO:0000313" key="3">
    <source>
        <dbReference type="Proteomes" id="UP000528457"/>
    </source>
</evidence>
<feature type="chain" id="PRO_5030944449" evidence="1">
    <location>
        <begin position="28"/>
        <end position="293"/>
    </location>
</feature>
<protein>
    <submittedName>
        <fullName evidence="2">Uncharacterized protein</fullName>
    </submittedName>
</protein>
<gene>
    <name evidence="2" type="ORF">HNR48_003566</name>
</gene>
<dbReference type="AlphaFoldDB" id="A0A7X0MYN1"/>
<dbReference type="Proteomes" id="UP000528457">
    <property type="component" value="Unassembled WGS sequence"/>
</dbReference>